<gene>
    <name evidence="1" type="ORF">THAOC_01504</name>
</gene>
<accession>K0TQV7</accession>
<evidence type="ECO:0008006" key="3">
    <source>
        <dbReference type="Google" id="ProtNLM"/>
    </source>
</evidence>
<dbReference type="OrthoDB" id="341421at2759"/>
<comment type="caution">
    <text evidence="1">The sequence shown here is derived from an EMBL/GenBank/DDBJ whole genome shotgun (WGS) entry which is preliminary data.</text>
</comment>
<organism evidence="1 2">
    <name type="scientific">Thalassiosira oceanica</name>
    <name type="common">Marine diatom</name>
    <dbReference type="NCBI Taxonomy" id="159749"/>
    <lineage>
        <taxon>Eukaryota</taxon>
        <taxon>Sar</taxon>
        <taxon>Stramenopiles</taxon>
        <taxon>Ochrophyta</taxon>
        <taxon>Bacillariophyta</taxon>
        <taxon>Coscinodiscophyceae</taxon>
        <taxon>Thalassiosirophycidae</taxon>
        <taxon>Thalassiosirales</taxon>
        <taxon>Thalassiosiraceae</taxon>
        <taxon>Thalassiosira</taxon>
    </lineage>
</organism>
<sequence>MTKSDEEDKCGNCGATDVKLMNCTRYVSAGSLAKGGSLHHLVDCCFVKCQIDNSTLKHKQVCKIISRVNKETASGGPQGLFRALEKLNQGGQKIVSLQMTSAGMVSSTDTVVPPGLPSGFFLIREAMSEYNRRTEEKRMFGEASYKALLDSIYTDEVEWARFFSHPANQEHTGEVIIILHALVQVYEGRNSTEEWGHALDVLDNVMDHMDGVLRMSRAGEEYFRAQENFHRSANASRLDLNDKTGNHADSPRLLKALCRHELEHGGQKDVHWMMADQMINVVLKNEKALGFTDISSNILEIPDEIILEGYKFTEKIKRDAGLDTMRKAQSMTDNFMNSILPPEMRMKREEEKNNLKLLHCSNCAKQESACGEFKCCTRCKE</sequence>
<dbReference type="EMBL" id="AGNL01001790">
    <property type="protein sequence ID" value="EJK76717.1"/>
    <property type="molecule type" value="Genomic_DNA"/>
</dbReference>
<keyword evidence="2" id="KW-1185">Reference proteome</keyword>
<evidence type="ECO:0000313" key="1">
    <source>
        <dbReference type="EMBL" id="EJK76717.1"/>
    </source>
</evidence>
<proteinExistence type="predicted"/>
<dbReference type="Proteomes" id="UP000266841">
    <property type="component" value="Unassembled WGS sequence"/>
</dbReference>
<dbReference type="AlphaFoldDB" id="K0TQV7"/>
<feature type="non-terminal residue" evidence="1">
    <location>
        <position position="381"/>
    </location>
</feature>
<evidence type="ECO:0000313" key="2">
    <source>
        <dbReference type="Proteomes" id="UP000266841"/>
    </source>
</evidence>
<name>K0TQV7_THAOC</name>
<protein>
    <recommendedName>
        <fullName evidence="3">MYND-type domain-containing protein</fullName>
    </recommendedName>
</protein>
<reference evidence="1 2" key="1">
    <citation type="journal article" date="2012" name="Genome Biol.">
        <title>Genome and low-iron response of an oceanic diatom adapted to chronic iron limitation.</title>
        <authorList>
            <person name="Lommer M."/>
            <person name="Specht M."/>
            <person name="Roy A.S."/>
            <person name="Kraemer L."/>
            <person name="Andreson R."/>
            <person name="Gutowska M.A."/>
            <person name="Wolf J."/>
            <person name="Bergner S.V."/>
            <person name="Schilhabel M.B."/>
            <person name="Klostermeier U.C."/>
            <person name="Beiko R.G."/>
            <person name="Rosenstiel P."/>
            <person name="Hippler M."/>
            <person name="Laroche J."/>
        </authorList>
    </citation>
    <scope>NUCLEOTIDE SEQUENCE [LARGE SCALE GENOMIC DNA]</scope>
    <source>
        <strain evidence="1 2">CCMP1005</strain>
    </source>
</reference>